<organism evidence="2 3">
    <name type="scientific">Ambispora gerdemannii</name>
    <dbReference type="NCBI Taxonomy" id="144530"/>
    <lineage>
        <taxon>Eukaryota</taxon>
        <taxon>Fungi</taxon>
        <taxon>Fungi incertae sedis</taxon>
        <taxon>Mucoromycota</taxon>
        <taxon>Glomeromycotina</taxon>
        <taxon>Glomeromycetes</taxon>
        <taxon>Archaeosporales</taxon>
        <taxon>Ambisporaceae</taxon>
        <taxon>Ambispora</taxon>
    </lineage>
</organism>
<protein>
    <submittedName>
        <fullName evidence="2">12208_t:CDS:1</fullName>
    </submittedName>
</protein>
<evidence type="ECO:0000313" key="3">
    <source>
        <dbReference type="Proteomes" id="UP000789831"/>
    </source>
</evidence>
<comment type="caution">
    <text evidence="2">The sequence shown here is derived from an EMBL/GenBank/DDBJ whole genome shotgun (WGS) entry which is preliminary data.</text>
</comment>
<dbReference type="Gene3D" id="1.10.287.610">
    <property type="entry name" value="Helix hairpin bin"/>
    <property type="match status" value="1"/>
</dbReference>
<dbReference type="AlphaFoldDB" id="A0A9N9HQ05"/>
<feature type="non-terminal residue" evidence="2">
    <location>
        <position position="1"/>
    </location>
</feature>
<sequence>VEDAVYDKHLKELQGLEALYNFVFPNSPAQKTGYPSSNQFHPVVRQNPMLSLDSVNNQEGLFRFDERPPVSKSSTNPNQHPWQRN</sequence>
<proteinExistence type="predicted"/>
<dbReference type="SUPFAM" id="SSF56091">
    <property type="entry name" value="DNA ligase/mRNA capping enzyme, catalytic domain"/>
    <property type="match status" value="1"/>
</dbReference>
<dbReference type="Proteomes" id="UP000789831">
    <property type="component" value="Unassembled WGS sequence"/>
</dbReference>
<feature type="compositionally biased region" description="Polar residues" evidence="1">
    <location>
        <begin position="71"/>
        <end position="85"/>
    </location>
</feature>
<dbReference type="EMBL" id="CAJVPL010017776">
    <property type="protein sequence ID" value="CAG8699890.1"/>
    <property type="molecule type" value="Genomic_DNA"/>
</dbReference>
<gene>
    <name evidence="2" type="ORF">AGERDE_LOCUS13457</name>
</gene>
<feature type="region of interest" description="Disordered" evidence="1">
    <location>
        <begin position="55"/>
        <end position="85"/>
    </location>
</feature>
<reference evidence="2" key="1">
    <citation type="submission" date="2021-06" db="EMBL/GenBank/DDBJ databases">
        <authorList>
            <person name="Kallberg Y."/>
            <person name="Tangrot J."/>
            <person name="Rosling A."/>
        </authorList>
    </citation>
    <scope>NUCLEOTIDE SEQUENCE</scope>
    <source>
        <strain evidence="2">MT106</strain>
    </source>
</reference>
<keyword evidence="3" id="KW-1185">Reference proteome</keyword>
<feature type="non-terminal residue" evidence="2">
    <location>
        <position position="85"/>
    </location>
</feature>
<evidence type="ECO:0000313" key="2">
    <source>
        <dbReference type="EMBL" id="CAG8699890.1"/>
    </source>
</evidence>
<dbReference type="OrthoDB" id="446168at2759"/>
<name>A0A9N9HQ05_9GLOM</name>
<accession>A0A9N9HQ05</accession>
<evidence type="ECO:0000256" key="1">
    <source>
        <dbReference type="SAM" id="MobiDB-lite"/>
    </source>
</evidence>